<proteinExistence type="inferred from homology"/>
<sequence length="235" mass="26129">MYPRIAVIGGTGVYDPEILENVQEEEVKTPYGGVNLFLGSYKGKEVYFMARHGRGHSVPPHKINYRANIWALKEVGVSRIISTAAVGSINKEMPPGSLVLIDQFIDFTKQRALSFFEGEEGEVIHTDFTEPYCPQLREVIKKAGEGFDYKIFDYGTYVCCEGPRFETPAEIKMFEAWGGDVAGMTNVPEVVLAREIGLCYTTISLVANYAAGISKNILSHEEVLEMMGKNIDGLR</sequence>
<dbReference type="NCBIfam" id="TIGR01694">
    <property type="entry name" value="MTAP"/>
    <property type="match status" value="1"/>
</dbReference>
<dbReference type="PANTHER" id="PTHR42679:SF2">
    <property type="entry name" value="S-METHYL-5'-THIOADENOSINE PHOSPHORYLASE"/>
    <property type="match status" value="1"/>
</dbReference>
<accession>A0A424YGY5</accession>
<dbReference type="NCBIfam" id="NF006599">
    <property type="entry name" value="PRK09136.1"/>
    <property type="match status" value="1"/>
</dbReference>
<gene>
    <name evidence="5" type="primary">mtnP</name>
    <name evidence="5" type="ORF">D5R97_02665</name>
</gene>
<dbReference type="GO" id="GO:0005829">
    <property type="term" value="C:cytosol"/>
    <property type="evidence" value="ECO:0007669"/>
    <property type="project" value="TreeGrafter"/>
</dbReference>
<dbReference type="InterPro" id="IPR010044">
    <property type="entry name" value="MTAP"/>
</dbReference>
<reference evidence="5 6" key="1">
    <citation type="submission" date="2018-08" db="EMBL/GenBank/DDBJ databases">
        <title>The metabolism and importance of syntrophic acetate oxidation coupled to methane or sulfide production in haloalkaline environments.</title>
        <authorList>
            <person name="Timmers P.H.A."/>
            <person name="Vavourakis C.D."/>
            <person name="Sorokin D.Y."/>
            <person name="Sinninghe Damste J.S."/>
            <person name="Muyzer G."/>
            <person name="Stams A.J.M."/>
            <person name="Plugge C.M."/>
        </authorList>
    </citation>
    <scope>NUCLEOTIDE SEQUENCE [LARGE SCALE GENOMIC DNA]</scope>
    <source>
        <strain evidence="5">MSAO_Bac1</strain>
    </source>
</reference>
<dbReference type="FunFam" id="3.40.50.1580:FF:000012">
    <property type="entry name" value="Probable 6-oxopurine nucleoside phosphorylase"/>
    <property type="match status" value="1"/>
</dbReference>
<dbReference type="Gene3D" id="3.40.50.1580">
    <property type="entry name" value="Nucleoside phosphorylase domain"/>
    <property type="match status" value="1"/>
</dbReference>
<dbReference type="InterPro" id="IPR035994">
    <property type="entry name" value="Nucleoside_phosphorylase_sf"/>
</dbReference>
<dbReference type="EMBL" id="QZAA01000074">
    <property type="protein sequence ID" value="RQD77296.1"/>
    <property type="molecule type" value="Genomic_DNA"/>
</dbReference>
<feature type="domain" description="Nucleoside phosphorylase" evidence="4">
    <location>
        <begin position="4"/>
        <end position="230"/>
    </location>
</feature>
<dbReference type="EC" id="2.4.2.28" evidence="5"/>
<dbReference type="PANTHER" id="PTHR42679">
    <property type="entry name" value="S-METHYL-5'-THIOADENOSINE PHOSPHORYLASE"/>
    <property type="match status" value="1"/>
</dbReference>
<keyword evidence="2 5" id="KW-0808">Transferase</keyword>
<dbReference type="InterPro" id="IPR000845">
    <property type="entry name" value="Nucleoside_phosphorylase_d"/>
</dbReference>
<dbReference type="HAMAP" id="MF_01963">
    <property type="entry name" value="MTAP"/>
    <property type="match status" value="1"/>
</dbReference>
<dbReference type="Proteomes" id="UP000285138">
    <property type="component" value="Unassembled WGS sequence"/>
</dbReference>
<name>A0A424YGY5_9FIRM</name>
<evidence type="ECO:0000259" key="4">
    <source>
        <dbReference type="Pfam" id="PF01048"/>
    </source>
</evidence>
<protein>
    <submittedName>
        <fullName evidence="5">S-methyl-5'-thioadenosine phosphorylase</fullName>
        <ecNumber evidence="5">2.4.2.28</ecNumber>
    </submittedName>
</protein>
<organism evidence="5 6">
    <name type="scientific">Candidatus Syntrophonatronum acetioxidans</name>
    <dbReference type="NCBI Taxonomy" id="1795816"/>
    <lineage>
        <taxon>Bacteria</taxon>
        <taxon>Bacillati</taxon>
        <taxon>Bacillota</taxon>
        <taxon>Clostridia</taxon>
        <taxon>Eubacteriales</taxon>
        <taxon>Syntrophomonadaceae</taxon>
        <taxon>Candidatus Syntrophonatronum</taxon>
    </lineage>
</organism>
<evidence type="ECO:0000256" key="1">
    <source>
        <dbReference type="ARBA" id="ARBA00022676"/>
    </source>
</evidence>
<feature type="non-terminal residue" evidence="5">
    <location>
        <position position="235"/>
    </location>
</feature>
<evidence type="ECO:0000256" key="3">
    <source>
        <dbReference type="ARBA" id="ARBA00022726"/>
    </source>
</evidence>
<dbReference type="GO" id="GO:0019509">
    <property type="term" value="P:L-methionine salvage from methylthioadenosine"/>
    <property type="evidence" value="ECO:0007669"/>
    <property type="project" value="TreeGrafter"/>
</dbReference>
<dbReference type="GO" id="GO:0017061">
    <property type="term" value="F:S-methyl-5-thioadenosine phosphorylase activity"/>
    <property type="evidence" value="ECO:0007669"/>
    <property type="project" value="UniProtKB-EC"/>
</dbReference>
<evidence type="ECO:0000313" key="6">
    <source>
        <dbReference type="Proteomes" id="UP000285138"/>
    </source>
</evidence>
<dbReference type="SUPFAM" id="SSF53167">
    <property type="entry name" value="Purine and uridine phosphorylases"/>
    <property type="match status" value="1"/>
</dbReference>
<evidence type="ECO:0000313" key="5">
    <source>
        <dbReference type="EMBL" id="RQD77296.1"/>
    </source>
</evidence>
<dbReference type="AlphaFoldDB" id="A0A424YGY5"/>
<dbReference type="CDD" id="cd09010">
    <property type="entry name" value="MTAP_SsMTAPII_like_MTIP"/>
    <property type="match status" value="1"/>
</dbReference>
<keyword evidence="1 5" id="KW-0328">Glycosyltransferase</keyword>
<comment type="caution">
    <text evidence="5">The sequence shown here is derived from an EMBL/GenBank/DDBJ whole genome shotgun (WGS) entry which is preliminary data.</text>
</comment>
<keyword evidence="3" id="KW-0660">Purine salvage</keyword>
<dbReference type="GO" id="GO:0006166">
    <property type="term" value="P:purine ribonucleoside salvage"/>
    <property type="evidence" value="ECO:0007669"/>
    <property type="project" value="UniProtKB-KW"/>
</dbReference>
<evidence type="ECO:0000256" key="2">
    <source>
        <dbReference type="ARBA" id="ARBA00022679"/>
    </source>
</evidence>
<dbReference type="Pfam" id="PF01048">
    <property type="entry name" value="PNP_UDP_1"/>
    <property type="match status" value="1"/>
</dbReference>